<dbReference type="InterPro" id="IPR027939">
    <property type="entry name" value="NMT1/THI5"/>
</dbReference>
<protein>
    <recommendedName>
        <fullName evidence="1">SsuA/THI5-like domain-containing protein</fullName>
    </recommendedName>
</protein>
<dbReference type="PANTHER" id="PTHR31528">
    <property type="entry name" value="4-AMINO-5-HYDROXYMETHYL-2-METHYLPYRIMIDINE PHOSPHATE SYNTHASE THI11-RELATED"/>
    <property type="match status" value="1"/>
</dbReference>
<gene>
    <name evidence="2" type="ORF">GCM10025875_12750</name>
</gene>
<dbReference type="EMBL" id="BSUM01000001">
    <property type="protein sequence ID" value="GMA31283.1"/>
    <property type="molecule type" value="Genomic_DNA"/>
</dbReference>
<reference evidence="2" key="1">
    <citation type="journal article" date="2014" name="Int. J. Syst. Evol. Microbiol.">
        <title>Complete genome sequence of Corynebacterium casei LMG S-19264T (=DSM 44701T), isolated from a smear-ripened cheese.</title>
        <authorList>
            <consortium name="US DOE Joint Genome Institute (JGI-PGF)"/>
            <person name="Walter F."/>
            <person name="Albersmeier A."/>
            <person name="Kalinowski J."/>
            <person name="Ruckert C."/>
        </authorList>
    </citation>
    <scope>NUCLEOTIDE SEQUENCE</scope>
    <source>
        <strain evidence="2">NBRC 112290</strain>
    </source>
</reference>
<dbReference type="AlphaFoldDB" id="A0AA37USE8"/>
<dbReference type="GO" id="GO:0009228">
    <property type="term" value="P:thiamine biosynthetic process"/>
    <property type="evidence" value="ECO:0007669"/>
    <property type="project" value="InterPro"/>
</dbReference>
<name>A0AA37USE8_9MICO</name>
<accession>A0AA37USE8</accession>
<evidence type="ECO:0000313" key="3">
    <source>
        <dbReference type="Proteomes" id="UP001157161"/>
    </source>
</evidence>
<dbReference type="Gene3D" id="3.40.190.10">
    <property type="entry name" value="Periplasmic binding protein-like II"/>
    <property type="match status" value="1"/>
</dbReference>
<sequence>MTRSTPRTDPATRTSVTRSGALAVAAVLVLTACTGEGDGDTPTDGAAPVTLGLTYVPDIQFAPFYVAEANGYYDEAGLDVELRHHGANEGLFTAVEQGQEDVVVASGDEVLAQRAGGGDLAQIATLYGRSPVALLVPEDSDVTGPADLAGLRIGVAGEFGSTWLGLLEILDAGGLTTDDAVVTSIGFTQTTALLSGEVDAVMGYVNGDAVRLAAAGSPSGRSSRPLS</sequence>
<dbReference type="InterPro" id="IPR015168">
    <property type="entry name" value="SsuA/THI5"/>
</dbReference>
<dbReference type="PANTHER" id="PTHR31528:SF15">
    <property type="entry name" value="RIBOFLAVIN-BINDING PROTEIN RIBY"/>
    <property type="match status" value="1"/>
</dbReference>
<dbReference type="Proteomes" id="UP001157161">
    <property type="component" value="Unassembled WGS sequence"/>
</dbReference>
<feature type="domain" description="SsuA/THI5-like" evidence="1">
    <location>
        <begin position="60"/>
        <end position="217"/>
    </location>
</feature>
<evidence type="ECO:0000313" key="2">
    <source>
        <dbReference type="EMBL" id="GMA31283.1"/>
    </source>
</evidence>
<dbReference type="PROSITE" id="PS51257">
    <property type="entry name" value="PROKAR_LIPOPROTEIN"/>
    <property type="match status" value="1"/>
</dbReference>
<dbReference type="RefSeq" id="WP_284250145.1">
    <property type="nucleotide sequence ID" value="NZ_BSUM01000001.1"/>
</dbReference>
<proteinExistence type="predicted"/>
<reference evidence="2" key="2">
    <citation type="submission" date="2023-02" db="EMBL/GenBank/DDBJ databases">
        <authorList>
            <person name="Sun Q."/>
            <person name="Mori K."/>
        </authorList>
    </citation>
    <scope>NUCLEOTIDE SEQUENCE</scope>
    <source>
        <strain evidence="2">NBRC 112290</strain>
    </source>
</reference>
<dbReference type="Pfam" id="PF09084">
    <property type="entry name" value="NMT1"/>
    <property type="match status" value="1"/>
</dbReference>
<evidence type="ECO:0000259" key="1">
    <source>
        <dbReference type="Pfam" id="PF09084"/>
    </source>
</evidence>
<organism evidence="2 3">
    <name type="scientific">Litorihabitans aurantiacus</name>
    <dbReference type="NCBI Taxonomy" id="1930061"/>
    <lineage>
        <taxon>Bacteria</taxon>
        <taxon>Bacillati</taxon>
        <taxon>Actinomycetota</taxon>
        <taxon>Actinomycetes</taxon>
        <taxon>Micrococcales</taxon>
        <taxon>Beutenbergiaceae</taxon>
        <taxon>Litorihabitans</taxon>
    </lineage>
</organism>
<keyword evidence="3" id="KW-1185">Reference proteome</keyword>
<dbReference type="SUPFAM" id="SSF53850">
    <property type="entry name" value="Periplasmic binding protein-like II"/>
    <property type="match status" value="1"/>
</dbReference>
<comment type="caution">
    <text evidence="2">The sequence shown here is derived from an EMBL/GenBank/DDBJ whole genome shotgun (WGS) entry which is preliminary data.</text>
</comment>